<name>A0ABY7LE97_9GAMM</name>
<organism evidence="1 2">
    <name type="scientific">Salinivibrio proteolyticus</name>
    <dbReference type="NCBI Taxonomy" id="334715"/>
    <lineage>
        <taxon>Bacteria</taxon>
        <taxon>Pseudomonadati</taxon>
        <taxon>Pseudomonadota</taxon>
        <taxon>Gammaproteobacteria</taxon>
        <taxon>Vibrionales</taxon>
        <taxon>Vibrionaceae</taxon>
        <taxon>Salinivibrio</taxon>
    </lineage>
</organism>
<protein>
    <submittedName>
        <fullName evidence="1">Uncharacterized protein</fullName>
    </submittedName>
</protein>
<dbReference type="EMBL" id="CP114584">
    <property type="protein sequence ID" value="WBA13943.1"/>
    <property type="molecule type" value="Genomic_DNA"/>
</dbReference>
<evidence type="ECO:0000313" key="2">
    <source>
        <dbReference type="Proteomes" id="UP001164676"/>
    </source>
</evidence>
<evidence type="ECO:0000313" key="1">
    <source>
        <dbReference type="EMBL" id="WBA13943.1"/>
    </source>
</evidence>
<dbReference type="Proteomes" id="UP001164676">
    <property type="component" value="Chromosome"/>
</dbReference>
<gene>
    <name evidence="1" type="ORF">N7E60_09395</name>
</gene>
<accession>A0ABY7LE97</accession>
<dbReference type="RefSeq" id="WP_269597302.1">
    <property type="nucleotide sequence ID" value="NZ_CP114584.1"/>
</dbReference>
<sequence length="50" mass="5493">MRIKVAIGACKLSIQLAVGSWQLAVGNPLNVRSHKLPVMPFTIYNSLNKN</sequence>
<keyword evidence="2" id="KW-1185">Reference proteome</keyword>
<proteinExistence type="predicted"/>
<reference evidence="1" key="1">
    <citation type="submission" date="2022-09" db="EMBL/GenBank/DDBJ databases">
        <authorList>
            <person name="Li Z.-J."/>
        </authorList>
    </citation>
    <scope>NUCLEOTIDE SEQUENCE</scope>
    <source>
        <strain evidence="1">TGB10</strain>
    </source>
</reference>